<sequence length="129" mass="14009">MTDTKKHTVLVVEDEMATALAMGSALEQEGYEVLRAADGEEGLRVALEKHPEVLLVDLKLPKMSGMDMIHALREDAWGKTARVVILTNVSDMGSLQAAMMNDTFYYLIKSDSSVADVIRAVATQLAPSA</sequence>
<comment type="caution">
    <text evidence="4">The sequence shown here is derived from an EMBL/GenBank/DDBJ whole genome shotgun (WGS) entry which is preliminary data.</text>
</comment>
<evidence type="ECO:0000256" key="1">
    <source>
        <dbReference type="ARBA" id="ARBA00022553"/>
    </source>
</evidence>
<dbReference type="AlphaFoldDB" id="A0A0G1ZYP4"/>
<reference evidence="4 5" key="1">
    <citation type="journal article" date="2015" name="Nature">
        <title>rRNA introns, odd ribosomes, and small enigmatic genomes across a large radiation of phyla.</title>
        <authorList>
            <person name="Brown C.T."/>
            <person name="Hug L.A."/>
            <person name="Thomas B.C."/>
            <person name="Sharon I."/>
            <person name="Castelle C.J."/>
            <person name="Singh A."/>
            <person name="Wilkins M.J."/>
            <person name="Williams K.H."/>
            <person name="Banfield J.F."/>
        </authorList>
    </citation>
    <scope>NUCLEOTIDE SEQUENCE [LARGE SCALE GENOMIC DNA]</scope>
</reference>
<dbReference type="SUPFAM" id="SSF52172">
    <property type="entry name" value="CheY-like"/>
    <property type="match status" value="1"/>
</dbReference>
<evidence type="ECO:0000313" key="4">
    <source>
        <dbReference type="EMBL" id="KKW24869.1"/>
    </source>
</evidence>
<evidence type="ECO:0000259" key="3">
    <source>
        <dbReference type="PROSITE" id="PS50110"/>
    </source>
</evidence>
<dbReference type="InterPro" id="IPR011006">
    <property type="entry name" value="CheY-like_superfamily"/>
</dbReference>
<dbReference type="PANTHER" id="PTHR44591">
    <property type="entry name" value="STRESS RESPONSE REGULATOR PROTEIN 1"/>
    <property type="match status" value="1"/>
</dbReference>
<protein>
    <submittedName>
        <fullName evidence="4">PAS/PAC sensor hybrid histidine kinase</fullName>
    </submittedName>
</protein>
<keyword evidence="4" id="KW-0808">Transferase</keyword>
<name>A0A0G1ZYP4_9BACT</name>
<dbReference type="EMBL" id="LCQW01000002">
    <property type="protein sequence ID" value="KKW24869.1"/>
    <property type="molecule type" value="Genomic_DNA"/>
</dbReference>
<accession>A0A0G1ZYP4</accession>
<keyword evidence="1 2" id="KW-0597">Phosphoprotein</keyword>
<dbReference type="STRING" id="1618671.UY67_C0002G0018"/>
<evidence type="ECO:0000256" key="2">
    <source>
        <dbReference type="PROSITE-ProRule" id="PRU00169"/>
    </source>
</evidence>
<dbReference type="PANTHER" id="PTHR44591:SF3">
    <property type="entry name" value="RESPONSE REGULATORY DOMAIN-CONTAINING PROTEIN"/>
    <property type="match status" value="1"/>
</dbReference>
<evidence type="ECO:0000313" key="5">
    <source>
        <dbReference type="Proteomes" id="UP000034273"/>
    </source>
</evidence>
<dbReference type="Gene3D" id="3.40.50.2300">
    <property type="match status" value="1"/>
</dbReference>
<dbReference type="SMART" id="SM00448">
    <property type="entry name" value="REC"/>
    <property type="match status" value="1"/>
</dbReference>
<keyword evidence="4" id="KW-0418">Kinase</keyword>
<gene>
    <name evidence="4" type="ORF">UY67_C0002G0018</name>
</gene>
<dbReference type="Proteomes" id="UP000034273">
    <property type="component" value="Unassembled WGS sequence"/>
</dbReference>
<dbReference type="InterPro" id="IPR001789">
    <property type="entry name" value="Sig_transdc_resp-reg_receiver"/>
</dbReference>
<dbReference type="PROSITE" id="PS50110">
    <property type="entry name" value="RESPONSE_REGULATORY"/>
    <property type="match status" value="1"/>
</dbReference>
<feature type="domain" description="Response regulatory" evidence="3">
    <location>
        <begin position="8"/>
        <end position="124"/>
    </location>
</feature>
<proteinExistence type="predicted"/>
<organism evidence="4 5">
    <name type="scientific">Candidatus Kaiserbacteria bacterium GW2011_GWA2_52_12</name>
    <dbReference type="NCBI Taxonomy" id="1618671"/>
    <lineage>
        <taxon>Bacteria</taxon>
        <taxon>Candidatus Kaiseribacteriota</taxon>
    </lineage>
</organism>
<dbReference type="InterPro" id="IPR050595">
    <property type="entry name" value="Bact_response_regulator"/>
</dbReference>
<dbReference type="GO" id="GO:0000160">
    <property type="term" value="P:phosphorelay signal transduction system"/>
    <property type="evidence" value="ECO:0007669"/>
    <property type="project" value="InterPro"/>
</dbReference>
<dbReference type="CDD" id="cd00156">
    <property type="entry name" value="REC"/>
    <property type="match status" value="1"/>
</dbReference>
<feature type="modified residue" description="4-aspartylphosphate" evidence="2">
    <location>
        <position position="57"/>
    </location>
</feature>
<dbReference type="GO" id="GO:0016301">
    <property type="term" value="F:kinase activity"/>
    <property type="evidence" value="ECO:0007669"/>
    <property type="project" value="UniProtKB-KW"/>
</dbReference>
<dbReference type="Pfam" id="PF00072">
    <property type="entry name" value="Response_reg"/>
    <property type="match status" value="1"/>
</dbReference>